<feature type="domain" description="Neurotransmitter-gated ion-channel ligand-binding" evidence="7">
    <location>
        <begin position="35"/>
        <end position="238"/>
    </location>
</feature>
<dbReference type="Pfam" id="PF02931">
    <property type="entry name" value="Neur_chan_LBD"/>
    <property type="match status" value="1"/>
</dbReference>
<dbReference type="OMA" id="HWERTEY"/>
<dbReference type="InterPro" id="IPR006201">
    <property type="entry name" value="Neur_channel"/>
</dbReference>
<evidence type="ECO:0000256" key="1">
    <source>
        <dbReference type="ARBA" id="ARBA00004370"/>
    </source>
</evidence>
<dbReference type="InterPro" id="IPR036734">
    <property type="entry name" value="Neur_chan_lig-bd_sf"/>
</dbReference>
<dbReference type="SUPFAM" id="SSF63712">
    <property type="entry name" value="Nicotinic receptor ligand binding domain-like"/>
    <property type="match status" value="1"/>
</dbReference>
<keyword evidence="2 5" id="KW-0812">Transmembrane</keyword>
<keyword evidence="9" id="KW-1185">Reference proteome</keyword>
<comment type="subcellular location">
    <subcellularLocation>
        <location evidence="1">Membrane</location>
    </subcellularLocation>
</comment>
<evidence type="ECO:0000313" key="8">
    <source>
        <dbReference type="EMBL" id="KDR17733.1"/>
    </source>
</evidence>
<organism evidence="8 9">
    <name type="scientific">Zootermopsis nevadensis</name>
    <name type="common">Dampwood termite</name>
    <dbReference type="NCBI Taxonomy" id="136037"/>
    <lineage>
        <taxon>Eukaryota</taxon>
        <taxon>Metazoa</taxon>
        <taxon>Ecdysozoa</taxon>
        <taxon>Arthropoda</taxon>
        <taxon>Hexapoda</taxon>
        <taxon>Insecta</taxon>
        <taxon>Pterygota</taxon>
        <taxon>Neoptera</taxon>
        <taxon>Polyneoptera</taxon>
        <taxon>Dictyoptera</taxon>
        <taxon>Blattodea</taxon>
        <taxon>Blattoidea</taxon>
        <taxon>Termitoidae</taxon>
        <taxon>Termopsidae</taxon>
        <taxon>Zootermopsis</taxon>
    </lineage>
</organism>
<dbReference type="AlphaFoldDB" id="A0A067R3W3"/>
<evidence type="ECO:0000256" key="4">
    <source>
        <dbReference type="ARBA" id="ARBA00023136"/>
    </source>
</evidence>
<keyword evidence="3 5" id="KW-1133">Transmembrane helix</keyword>
<dbReference type="InParanoid" id="A0A067R3W3"/>
<dbReference type="OrthoDB" id="410315at2759"/>
<dbReference type="GO" id="GO:0016020">
    <property type="term" value="C:membrane"/>
    <property type="evidence" value="ECO:0007669"/>
    <property type="project" value="UniProtKB-SubCell"/>
</dbReference>
<keyword evidence="8" id="KW-0675">Receptor</keyword>
<evidence type="ECO:0000256" key="2">
    <source>
        <dbReference type="ARBA" id="ARBA00022692"/>
    </source>
</evidence>
<evidence type="ECO:0000313" key="9">
    <source>
        <dbReference type="Proteomes" id="UP000027135"/>
    </source>
</evidence>
<gene>
    <name evidence="8" type="ORF">L798_07274</name>
</gene>
<feature type="chain" id="PRO_5001644677" evidence="6">
    <location>
        <begin position="20"/>
        <end position="417"/>
    </location>
</feature>
<dbReference type="Proteomes" id="UP000027135">
    <property type="component" value="Unassembled WGS sequence"/>
</dbReference>
<evidence type="ECO:0000259" key="7">
    <source>
        <dbReference type="Pfam" id="PF02931"/>
    </source>
</evidence>
<reference evidence="8 9" key="1">
    <citation type="journal article" date="2014" name="Nat. Commun.">
        <title>Molecular traces of alternative social organization in a termite genome.</title>
        <authorList>
            <person name="Terrapon N."/>
            <person name="Li C."/>
            <person name="Robertson H.M."/>
            <person name="Ji L."/>
            <person name="Meng X."/>
            <person name="Booth W."/>
            <person name="Chen Z."/>
            <person name="Childers C.P."/>
            <person name="Glastad K.M."/>
            <person name="Gokhale K."/>
            <person name="Gowin J."/>
            <person name="Gronenberg W."/>
            <person name="Hermansen R.A."/>
            <person name="Hu H."/>
            <person name="Hunt B.G."/>
            <person name="Huylmans A.K."/>
            <person name="Khalil S.M."/>
            <person name="Mitchell R.D."/>
            <person name="Munoz-Torres M.C."/>
            <person name="Mustard J.A."/>
            <person name="Pan H."/>
            <person name="Reese J.T."/>
            <person name="Scharf M.E."/>
            <person name="Sun F."/>
            <person name="Vogel H."/>
            <person name="Xiao J."/>
            <person name="Yang W."/>
            <person name="Yang Z."/>
            <person name="Yang Z."/>
            <person name="Zhou J."/>
            <person name="Zhu J."/>
            <person name="Brent C.S."/>
            <person name="Elsik C.G."/>
            <person name="Goodisman M.A."/>
            <person name="Liberles D.A."/>
            <person name="Roe R.M."/>
            <person name="Vargo E.L."/>
            <person name="Vilcinskas A."/>
            <person name="Wang J."/>
            <person name="Bornberg-Bauer E."/>
            <person name="Korb J."/>
            <person name="Zhang G."/>
            <person name="Liebig J."/>
        </authorList>
    </citation>
    <scope>NUCLEOTIDE SEQUENCE [LARGE SCALE GENOMIC DNA]</scope>
    <source>
        <tissue evidence="8">Whole organism</tissue>
    </source>
</reference>
<dbReference type="GO" id="GO:0005230">
    <property type="term" value="F:extracellular ligand-gated monoatomic ion channel activity"/>
    <property type="evidence" value="ECO:0007669"/>
    <property type="project" value="InterPro"/>
</dbReference>
<accession>A0A067R3W3</accession>
<evidence type="ECO:0000256" key="5">
    <source>
        <dbReference type="SAM" id="Phobius"/>
    </source>
</evidence>
<sequence>MHQLHSFIFICFFSFNVVAEKDCSTSPTPKAETLHLKEDILFDYDTTVRPVRNHGTQTVVNVAMFLRSINFETYLSSIYINCWMVWEWLDEYLIWNPSDYDGLDTLHVDSYDIWVPEISQFASTATWNEETKMPSGRCEVKPNGKVSCIPSTAYFMLCRPDLTYWPYDKVNCSLRLGAWMQGGEEINITTGQENVDLLNYKPNREWNLLSATARVHLEDYGNNSTFSWIQYSFVLQRHSSMYEATLGVSALLFAVIVLTTFWLRREGPSRLNLSCVSLMCHYLQLQYLGWMLENNGDNCPLIVLFFRDSMLLSGLSLVVAIIERCLISNLESCPHWMSGIIRWTLSFRPGQLLLLSKQSPDGAETAREAGIEERPQLVETLPADGVRGWTLFAILLNRICFIVFTFAYLFMIVRCFV</sequence>
<feature type="transmembrane region" description="Helical" evidence="5">
    <location>
        <begin position="244"/>
        <end position="263"/>
    </location>
</feature>
<feature type="signal peptide" evidence="6">
    <location>
        <begin position="1"/>
        <end position="19"/>
    </location>
</feature>
<dbReference type="InterPro" id="IPR006202">
    <property type="entry name" value="Neur_chan_lig-bd"/>
</dbReference>
<protein>
    <submittedName>
        <fullName evidence="8">Neuronal acetylcholine receptor subunit beta-3</fullName>
    </submittedName>
</protein>
<dbReference type="EMBL" id="KK852722">
    <property type="protein sequence ID" value="KDR17733.1"/>
    <property type="molecule type" value="Genomic_DNA"/>
</dbReference>
<dbReference type="Gene3D" id="2.70.170.10">
    <property type="entry name" value="Neurotransmitter-gated ion-channel ligand-binding domain"/>
    <property type="match status" value="1"/>
</dbReference>
<dbReference type="SUPFAM" id="SSF90112">
    <property type="entry name" value="Neurotransmitter-gated ion-channel transmembrane pore"/>
    <property type="match status" value="1"/>
</dbReference>
<dbReference type="GO" id="GO:0004888">
    <property type="term" value="F:transmembrane signaling receptor activity"/>
    <property type="evidence" value="ECO:0007669"/>
    <property type="project" value="InterPro"/>
</dbReference>
<dbReference type="FunFam" id="2.70.170.10:FF:000028">
    <property type="entry name" value="AcetylCholine Receptor"/>
    <property type="match status" value="1"/>
</dbReference>
<name>A0A067R3W3_ZOONE</name>
<dbReference type="eggNOG" id="KOG3645">
    <property type="taxonomic scope" value="Eukaryota"/>
</dbReference>
<evidence type="ECO:0000256" key="6">
    <source>
        <dbReference type="SAM" id="SignalP"/>
    </source>
</evidence>
<dbReference type="PANTHER" id="PTHR18945">
    <property type="entry name" value="NEUROTRANSMITTER GATED ION CHANNEL"/>
    <property type="match status" value="1"/>
</dbReference>
<proteinExistence type="predicted"/>
<keyword evidence="6" id="KW-0732">Signal</keyword>
<dbReference type="InterPro" id="IPR036719">
    <property type="entry name" value="Neuro-gated_channel_TM_sf"/>
</dbReference>
<feature type="transmembrane region" description="Helical" evidence="5">
    <location>
        <begin position="391"/>
        <end position="413"/>
    </location>
</feature>
<keyword evidence="4 5" id="KW-0472">Membrane</keyword>
<evidence type="ECO:0000256" key="3">
    <source>
        <dbReference type="ARBA" id="ARBA00022989"/>
    </source>
</evidence>
<dbReference type="CDD" id="cd18989">
    <property type="entry name" value="LGIC_ECD_cation"/>
    <property type="match status" value="1"/>
</dbReference>